<dbReference type="PANTHER" id="PTHR43024:SF1">
    <property type="entry name" value="UDP-N-ACETYLMURAMOYL-TRIPEPTIDE--D-ALANYL-D-ALANINE LIGASE"/>
    <property type="match status" value="1"/>
</dbReference>
<keyword evidence="4" id="KW-0547">Nucleotide-binding</keyword>
<keyword evidence="5" id="KW-0067">ATP-binding</keyword>
<evidence type="ECO:0000256" key="8">
    <source>
        <dbReference type="ARBA" id="ARBA00023306"/>
    </source>
</evidence>
<dbReference type="SUPFAM" id="SSF63418">
    <property type="entry name" value="MurE/MurF N-terminal domain"/>
    <property type="match status" value="1"/>
</dbReference>
<dbReference type="Proteomes" id="UP000237000">
    <property type="component" value="Unassembled WGS sequence"/>
</dbReference>
<dbReference type="GO" id="GO:0005524">
    <property type="term" value="F:ATP binding"/>
    <property type="evidence" value="ECO:0007669"/>
    <property type="project" value="UniProtKB-KW"/>
</dbReference>
<feature type="domain" description="Mur ligase central" evidence="13">
    <location>
        <begin position="165"/>
        <end position="354"/>
    </location>
</feature>
<name>A0A2P5BVA9_TREOI</name>
<proteinExistence type="inferred from homology"/>
<dbReference type="SUPFAM" id="SSF53623">
    <property type="entry name" value="MurD-like peptide ligases, catalytic domain"/>
    <property type="match status" value="1"/>
</dbReference>
<evidence type="ECO:0000256" key="11">
    <source>
        <dbReference type="SAM" id="MobiDB-lite"/>
    </source>
</evidence>
<dbReference type="GO" id="GO:0047480">
    <property type="term" value="F:UDP-N-acetylmuramoyl-tripeptide-D-alanyl-D-alanine ligase activity"/>
    <property type="evidence" value="ECO:0007669"/>
    <property type="project" value="InterPro"/>
</dbReference>
<comment type="caution">
    <text evidence="14">The sequence shown here is derived from an EMBL/GenBank/DDBJ whole genome shotgun (WGS) entry which is preliminary data.</text>
</comment>
<dbReference type="InterPro" id="IPR004101">
    <property type="entry name" value="Mur_ligase_C"/>
</dbReference>
<reference evidence="15" key="1">
    <citation type="submission" date="2016-06" db="EMBL/GenBank/DDBJ databases">
        <title>Parallel loss of symbiosis genes in relatives of nitrogen-fixing non-legume Parasponia.</title>
        <authorList>
            <person name="Van Velzen R."/>
            <person name="Holmer R."/>
            <person name="Bu F."/>
            <person name="Rutten L."/>
            <person name="Van Zeijl A."/>
            <person name="Liu W."/>
            <person name="Santuari L."/>
            <person name="Cao Q."/>
            <person name="Sharma T."/>
            <person name="Shen D."/>
            <person name="Roswanjaya Y."/>
            <person name="Wardhani T."/>
            <person name="Kalhor M.S."/>
            <person name="Jansen J."/>
            <person name="Van den Hoogen J."/>
            <person name="Gungor B."/>
            <person name="Hartog M."/>
            <person name="Hontelez J."/>
            <person name="Verver J."/>
            <person name="Yang W.-C."/>
            <person name="Schijlen E."/>
            <person name="Repin R."/>
            <person name="Schilthuizen M."/>
            <person name="Schranz E."/>
            <person name="Heidstra R."/>
            <person name="Miyata K."/>
            <person name="Fedorova E."/>
            <person name="Kohlen W."/>
            <person name="Bisseling T."/>
            <person name="Smit S."/>
            <person name="Geurts R."/>
        </authorList>
    </citation>
    <scope>NUCLEOTIDE SEQUENCE [LARGE SCALE GENOMIC DNA]</scope>
    <source>
        <strain evidence="15">cv. RG33-2</strain>
    </source>
</reference>
<dbReference type="InterPro" id="IPR035911">
    <property type="entry name" value="MurE/MurF_N"/>
</dbReference>
<keyword evidence="15" id="KW-1185">Reference proteome</keyword>
<evidence type="ECO:0000256" key="3">
    <source>
        <dbReference type="ARBA" id="ARBA00022618"/>
    </source>
</evidence>
<keyword evidence="2 14" id="KW-0436">Ligase</keyword>
<dbReference type="InterPro" id="IPR036565">
    <property type="entry name" value="Mur-like_cat_sf"/>
</dbReference>
<dbReference type="HAMAP" id="MF_02019">
    <property type="entry name" value="MurF"/>
    <property type="match status" value="1"/>
</dbReference>
<evidence type="ECO:0000256" key="6">
    <source>
        <dbReference type="ARBA" id="ARBA00022960"/>
    </source>
</evidence>
<evidence type="ECO:0000256" key="1">
    <source>
        <dbReference type="ARBA" id="ARBA00022490"/>
    </source>
</evidence>
<dbReference type="Gene3D" id="3.40.1390.10">
    <property type="entry name" value="MurE/MurF, N-terminal domain"/>
    <property type="match status" value="1"/>
</dbReference>
<dbReference type="SUPFAM" id="SSF53244">
    <property type="entry name" value="MurD-like peptide ligases, peptide-binding domain"/>
    <property type="match status" value="1"/>
</dbReference>
<keyword evidence="9" id="KW-0961">Cell wall biogenesis/degradation</keyword>
<dbReference type="AlphaFoldDB" id="A0A2P5BVA9"/>
<evidence type="ECO:0000256" key="10">
    <source>
        <dbReference type="ARBA" id="ARBA00031461"/>
    </source>
</evidence>
<keyword evidence="3" id="KW-0132">Cell division</keyword>
<dbReference type="Gene3D" id="3.90.190.20">
    <property type="entry name" value="Mur ligase, C-terminal domain"/>
    <property type="match status" value="1"/>
</dbReference>
<keyword evidence="6" id="KW-0133">Cell shape</keyword>
<dbReference type="InParanoid" id="A0A2P5BVA9"/>
<dbReference type="GO" id="GO:0008360">
    <property type="term" value="P:regulation of cell shape"/>
    <property type="evidence" value="ECO:0007669"/>
    <property type="project" value="UniProtKB-KW"/>
</dbReference>
<dbReference type="GO" id="GO:0051301">
    <property type="term" value="P:cell division"/>
    <property type="evidence" value="ECO:0007669"/>
    <property type="project" value="UniProtKB-KW"/>
</dbReference>
<evidence type="ECO:0000313" key="15">
    <source>
        <dbReference type="Proteomes" id="UP000237000"/>
    </source>
</evidence>
<dbReference type="Gene3D" id="3.40.1190.10">
    <property type="entry name" value="Mur-like, catalytic domain"/>
    <property type="match status" value="1"/>
</dbReference>
<evidence type="ECO:0000259" key="12">
    <source>
        <dbReference type="Pfam" id="PF02875"/>
    </source>
</evidence>
<dbReference type="InterPro" id="IPR036615">
    <property type="entry name" value="Mur_ligase_C_dom_sf"/>
</dbReference>
<dbReference type="OrthoDB" id="2020781at2759"/>
<protein>
    <recommendedName>
        <fullName evidence="10">UDP-MurNAc-pentapeptide synthetase</fullName>
    </recommendedName>
</protein>
<evidence type="ECO:0000256" key="7">
    <source>
        <dbReference type="ARBA" id="ARBA00022984"/>
    </source>
</evidence>
<dbReference type="InterPro" id="IPR051046">
    <property type="entry name" value="MurCDEF_CellWall_CoF430Synth"/>
</dbReference>
<dbReference type="InterPro" id="IPR005863">
    <property type="entry name" value="UDP-N-AcMur_synth"/>
</dbReference>
<dbReference type="GO" id="GO:0071555">
    <property type="term" value="P:cell wall organization"/>
    <property type="evidence" value="ECO:0007669"/>
    <property type="project" value="UniProtKB-KW"/>
</dbReference>
<feature type="domain" description="Mur ligase C-terminal" evidence="12">
    <location>
        <begin position="377"/>
        <end position="501"/>
    </location>
</feature>
<dbReference type="InterPro" id="IPR013221">
    <property type="entry name" value="Mur_ligase_cen"/>
</dbReference>
<dbReference type="Pfam" id="PF02875">
    <property type="entry name" value="Mur_ligase_C"/>
    <property type="match status" value="1"/>
</dbReference>
<evidence type="ECO:0000256" key="4">
    <source>
        <dbReference type="ARBA" id="ARBA00022741"/>
    </source>
</evidence>
<dbReference type="EMBL" id="JXTC01000454">
    <property type="protein sequence ID" value="PON52712.1"/>
    <property type="molecule type" value="Genomic_DNA"/>
</dbReference>
<dbReference type="Pfam" id="PF08245">
    <property type="entry name" value="Mur_ligase_M"/>
    <property type="match status" value="1"/>
</dbReference>
<organism evidence="14 15">
    <name type="scientific">Trema orientale</name>
    <name type="common">Charcoal tree</name>
    <name type="synonym">Celtis orientalis</name>
    <dbReference type="NCBI Taxonomy" id="63057"/>
    <lineage>
        <taxon>Eukaryota</taxon>
        <taxon>Viridiplantae</taxon>
        <taxon>Streptophyta</taxon>
        <taxon>Embryophyta</taxon>
        <taxon>Tracheophyta</taxon>
        <taxon>Spermatophyta</taxon>
        <taxon>Magnoliopsida</taxon>
        <taxon>eudicotyledons</taxon>
        <taxon>Gunneridae</taxon>
        <taxon>Pentapetalae</taxon>
        <taxon>rosids</taxon>
        <taxon>fabids</taxon>
        <taxon>Rosales</taxon>
        <taxon>Cannabaceae</taxon>
        <taxon>Trema</taxon>
    </lineage>
</organism>
<evidence type="ECO:0000313" key="14">
    <source>
        <dbReference type="EMBL" id="PON52712.1"/>
    </source>
</evidence>
<evidence type="ECO:0000256" key="2">
    <source>
        <dbReference type="ARBA" id="ARBA00022598"/>
    </source>
</evidence>
<evidence type="ECO:0000259" key="13">
    <source>
        <dbReference type="Pfam" id="PF08245"/>
    </source>
</evidence>
<keyword evidence="7" id="KW-0573">Peptidoglycan synthesis</keyword>
<evidence type="ECO:0000256" key="5">
    <source>
        <dbReference type="ARBA" id="ARBA00022840"/>
    </source>
</evidence>
<gene>
    <name evidence="14" type="ORF">TorRG33x02_307550</name>
</gene>
<keyword evidence="1" id="KW-0963">Cytoplasm</keyword>
<accession>A0A2P5BVA9</accession>
<dbReference type="PANTHER" id="PTHR43024">
    <property type="entry name" value="UDP-N-ACETYLMURAMOYL-TRIPEPTIDE--D-ALANYL-D-ALANINE LIGASE"/>
    <property type="match status" value="1"/>
</dbReference>
<dbReference type="NCBIfam" id="TIGR01143">
    <property type="entry name" value="murF"/>
    <property type="match status" value="1"/>
</dbReference>
<keyword evidence="8" id="KW-0131">Cell cycle</keyword>
<feature type="region of interest" description="Disordered" evidence="11">
    <location>
        <begin position="1"/>
        <end position="25"/>
    </location>
</feature>
<evidence type="ECO:0000256" key="9">
    <source>
        <dbReference type="ARBA" id="ARBA00023316"/>
    </source>
</evidence>
<dbReference type="STRING" id="63057.A0A2P5BVA9"/>
<sequence>MFPIPNPSFSHAPTFIKPTRRPSLSSTRFHCCSSTKEAKPINFVTQNTHQRQDPGFLIPPLWTVTEIAQAVNGRIVKWGPPGTISTDTRTLEPNQWFFAISGKNFDAHDFISPELSGKGCIGVIGNRVSENWDKGFVRTSGDSVISLMMIGSYARSRFNGEVVGVTGSTGKTTTKAMIALALGGFGNEVYESFGNWNNEIGVALSLIGIPGNARVAVLEMGMASKGEIFELARMARPSIRVILNVGASHLENFGCMEEIAMAKGEILVEAKPGDVCVLNADDPLVMSLPVPFGVKKVLFGRNVGCDVRLVASESMDGGHAVGVVLENNEERVELRIPSPGLHLALNVCAAAAVATHLGVPLTQVGHSLSNFSPVHMRSELEVAINGIKVVNDAYNANPTSTKAAVDLLKSIECSGKRVALLGDMLELGPNEINFHEMILNHCCDSQIHLIGLVGKRYKAAAENLNLIKDKKVVLCHDSESLAEEILKRIDCDDVVLVKGSRGMKMEKVVNSLKEKEFHRYHFGQ</sequence>